<feature type="domain" description="Flagellin C-terminal" evidence="5">
    <location>
        <begin position="237"/>
        <end position="320"/>
    </location>
</feature>
<dbReference type="Proteomes" id="UP000248925">
    <property type="component" value="Unassembled WGS sequence"/>
</dbReference>
<evidence type="ECO:0000259" key="5">
    <source>
        <dbReference type="Pfam" id="PF00700"/>
    </source>
</evidence>
<dbReference type="Pfam" id="PF00669">
    <property type="entry name" value="Flagellin_N"/>
    <property type="match status" value="1"/>
</dbReference>
<keyword evidence="6" id="KW-0966">Cell projection</keyword>
<dbReference type="InterPro" id="IPR001029">
    <property type="entry name" value="Flagellin_N"/>
</dbReference>
<evidence type="ECO:0000313" key="7">
    <source>
        <dbReference type="Proteomes" id="UP000248925"/>
    </source>
</evidence>
<organism evidence="6 7">
    <name type="scientific">Rhizobium tubonense</name>
    <dbReference type="NCBI Taxonomy" id="484088"/>
    <lineage>
        <taxon>Bacteria</taxon>
        <taxon>Pseudomonadati</taxon>
        <taxon>Pseudomonadota</taxon>
        <taxon>Alphaproteobacteria</taxon>
        <taxon>Hyphomicrobiales</taxon>
        <taxon>Rhizobiaceae</taxon>
        <taxon>Rhizobium/Agrobacterium group</taxon>
        <taxon>Rhizobium</taxon>
    </lineage>
</organism>
<evidence type="ECO:0000256" key="1">
    <source>
        <dbReference type="ARBA" id="ARBA00005709"/>
    </source>
</evidence>
<dbReference type="Pfam" id="PF00700">
    <property type="entry name" value="Flagellin_C"/>
    <property type="match status" value="1"/>
</dbReference>
<dbReference type="PANTHER" id="PTHR42792:SF2">
    <property type="entry name" value="FLAGELLIN"/>
    <property type="match status" value="1"/>
</dbReference>
<keyword evidence="6" id="KW-0969">Cilium</keyword>
<comment type="caution">
    <text evidence="6">The sequence shown here is derived from an EMBL/GenBank/DDBJ whole genome shotgun (WGS) entry which is preliminary data.</text>
</comment>
<evidence type="ECO:0000256" key="3">
    <source>
        <dbReference type="RuleBase" id="RU362073"/>
    </source>
</evidence>
<dbReference type="AlphaFoldDB" id="A0A2W4E9N1"/>
<comment type="subcellular location">
    <subcellularLocation>
        <location evidence="3">Secreted</location>
    </subcellularLocation>
    <subcellularLocation>
        <location evidence="3">Bacterial flagellum</location>
    </subcellularLocation>
</comment>
<keyword evidence="3" id="KW-0964">Secreted</keyword>
<sequence length="323" mass="33793">MGTSINSAALGALTVLRGVNKDLEKAQEQSSSALRVETAADDPSYWSMATTMRADSSSLSTIGDAMGLGQSKVDTASTAMDSIVKTLSSIQNILVSAQEAGADRTALNQTLQQLKGTLQTTSQSASVAGENWLYNSDQQPDLTKSVISGFARGTGGQVYLQSVNYDGSQALMIDTADPSRGLLTKNIDANTIQSDGTSTPRNYYLLPVGTGSAQTAGTEISLSSTTTTQQLSDMQDVVAKLLASATSADSTMGVMQSRLDQQSTFISDLTDSLKTTIGSLVDTNQEEISARITALTTAQQMGVQSLSIANTMASKVLILLQAN</sequence>
<proteinExistence type="inferred from homology"/>
<accession>A0A2W4E9N1</accession>
<dbReference type="GO" id="GO:0005576">
    <property type="term" value="C:extracellular region"/>
    <property type="evidence" value="ECO:0007669"/>
    <property type="project" value="UniProtKB-SubCell"/>
</dbReference>
<comment type="function">
    <text evidence="3">Flagellin is the subunit protein which polymerizes to form the filaments of bacterial flagella.</text>
</comment>
<dbReference type="GO" id="GO:0009288">
    <property type="term" value="C:bacterial-type flagellum"/>
    <property type="evidence" value="ECO:0007669"/>
    <property type="project" value="UniProtKB-SubCell"/>
</dbReference>
<dbReference type="GO" id="GO:0005198">
    <property type="term" value="F:structural molecule activity"/>
    <property type="evidence" value="ECO:0007669"/>
    <property type="project" value="UniProtKB-UniRule"/>
</dbReference>
<dbReference type="PANTHER" id="PTHR42792">
    <property type="entry name" value="FLAGELLIN"/>
    <property type="match status" value="1"/>
</dbReference>
<keyword evidence="6" id="KW-0282">Flagellum</keyword>
<evidence type="ECO:0000259" key="4">
    <source>
        <dbReference type="Pfam" id="PF00669"/>
    </source>
</evidence>
<keyword evidence="7" id="KW-1185">Reference proteome</keyword>
<evidence type="ECO:0000313" key="6">
    <source>
        <dbReference type="EMBL" id="PZM11996.1"/>
    </source>
</evidence>
<dbReference type="RefSeq" id="WP_111161613.1">
    <property type="nucleotide sequence ID" value="NZ_PCDP01000038.1"/>
</dbReference>
<gene>
    <name evidence="6" type="ORF">CPY51_17950</name>
</gene>
<feature type="domain" description="Flagellin N-terminal" evidence="4">
    <location>
        <begin position="5"/>
        <end position="135"/>
    </location>
</feature>
<dbReference type="InterPro" id="IPR001492">
    <property type="entry name" value="Flagellin"/>
</dbReference>
<evidence type="ECO:0000256" key="2">
    <source>
        <dbReference type="ARBA" id="ARBA00023143"/>
    </source>
</evidence>
<dbReference type="SUPFAM" id="SSF64518">
    <property type="entry name" value="Phase 1 flagellin"/>
    <property type="match status" value="1"/>
</dbReference>
<protein>
    <recommendedName>
        <fullName evidence="3">Flagellin</fullName>
    </recommendedName>
</protein>
<dbReference type="OrthoDB" id="8328560at2"/>
<dbReference type="EMBL" id="PCDP01000038">
    <property type="protein sequence ID" value="PZM11996.1"/>
    <property type="molecule type" value="Genomic_DNA"/>
</dbReference>
<keyword evidence="2 3" id="KW-0975">Bacterial flagellum</keyword>
<dbReference type="Gene3D" id="1.20.1330.10">
    <property type="entry name" value="f41 fragment of flagellin, N-terminal domain"/>
    <property type="match status" value="1"/>
</dbReference>
<comment type="similarity">
    <text evidence="1 3">Belongs to the bacterial flagellin family.</text>
</comment>
<name>A0A2W4E9N1_9HYPH</name>
<reference evidence="6 7" key="1">
    <citation type="journal article" date="2018" name="Sci. Rep.">
        <title>Rhizobium tumorigenes sp. nov., a novel plant tumorigenic bacterium isolated from cane gall tumors on thornless blackberry.</title>
        <authorList>
            <person name="Kuzmanovi N."/>
            <person name="Smalla K."/>
            <person name="Gronow S."/>
            <person name="PuBawska J."/>
        </authorList>
    </citation>
    <scope>NUCLEOTIDE SEQUENCE [LARGE SCALE GENOMIC DNA]</scope>
    <source>
        <strain evidence="6 7">CCBAU 85046</strain>
    </source>
</reference>
<dbReference type="InterPro" id="IPR046358">
    <property type="entry name" value="Flagellin_C"/>
</dbReference>